<sequence length="161" mass="17847">MLPRPYYRLPLPHCPTLPPLRSSPSFTTASPDNLTSVTSTQRSSPSGTCLADPSTPLFYNSRYFGLGFFLLASQEAIRQLSDNKVAALVCYVTNTLPELPRLGKALDRVNYLKFSPRRNPNIGKAGLYDYSQLSSGCYMIRLNRARRCPVITSSTTIGPPR</sequence>
<proteinExistence type="predicted"/>
<comment type="caution">
    <text evidence="2">The sequence shown here is derived from an EMBL/GenBank/DDBJ whole genome shotgun (WGS) entry which is preliminary data.</text>
</comment>
<dbReference type="Proteomes" id="UP000566819">
    <property type="component" value="Unassembled WGS sequence"/>
</dbReference>
<reference evidence="2 3" key="1">
    <citation type="submission" date="2020-03" db="EMBL/GenBank/DDBJ databases">
        <title>Draft Genome Sequence of Cudoniella acicularis.</title>
        <authorList>
            <person name="Buettner E."/>
            <person name="Kellner H."/>
        </authorList>
    </citation>
    <scope>NUCLEOTIDE SEQUENCE [LARGE SCALE GENOMIC DNA]</scope>
    <source>
        <strain evidence="2 3">DSM 108380</strain>
    </source>
</reference>
<organism evidence="2 3">
    <name type="scientific">Cudoniella acicularis</name>
    <dbReference type="NCBI Taxonomy" id="354080"/>
    <lineage>
        <taxon>Eukaryota</taxon>
        <taxon>Fungi</taxon>
        <taxon>Dikarya</taxon>
        <taxon>Ascomycota</taxon>
        <taxon>Pezizomycotina</taxon>
        <taxon>Leotiomycetes</taxon>
        <taxon>Helotiales</taxon>
        <taxon>Tricladiaceae</taxon>
        <taxon>Cudoniella</taxon>
    </lineage>
</organism>
<accession>A0A8H4W6E6</accession>
<feature type="region of interest" description="Disordered" evidence="1">
    <location>
        <begin position="28"/>
        <end position="48"/>
    </location>
</feature>
<keyword evidence="3" id="KW-1185">Reference proteome</keyword>
<evidence type="ECO:0000313" key="2">
    <source>
        <dbReference type="EMBL" id="KAF4635547.1"/>
    </source>
</evidence>
<evidence type="ECO:0000313" key="3">
    <source>
        <dbReference type="Proteomes" id="UP000566819"/>
    </source>
</evidence>
<protein>
    <submittedName>
        <fullName evidence="2">Uncharacterized protein</fullName>
    </submittedName>
</protein>
<dbReference type="AlphaFoldDB" id="A0A8H4W6E6"/>
<name>A0A8H4W6E6_9HELO</name>
<gene>
    <name evidence="2" type="ORF">G7Y89_g2546</name>
</gene>
<dbReference type="EMBL" id="JAAMPI010000113">
    <property type="protein sequence ID" value="KAF4635547.1"/>
    <property type="molecule type" value="Genomic_DNA"/>
</dbReference>
<dbReference type="OrthoDB" id="3562924at2759"/>
<feature type="compositionally biased region" description="Polar residues" evidence="1">
    <location>
        <begin position="28"/>
        <end position="47"/>
    </location>
</feature>
<evidence type="ECO:0000256" key="1">
    <source>
        <dbReference type="SAM" id="MobiDB-lite"/>
    </source>
</evidence>